<accession>A0ABQ1KDW6</accession>
<organism evidence="2 3">
    <name type="scientific">Marivita lacus</name>
    <dbReference type="NCBI Taxonomy" id="1323742"/>
    <lineage>
        <taxon>Bacteria</taxon>
        <taxon>Pseudomonadati</taxon>
        <taxon>Pseudomonadota</taxon>
        <taxon>Alphaproteobacteria</taxon>
        <taxon>Rhodobacterales</taxon>
        <taxon>Roseobacteraceae</taxon>
        <taxon>Marivita</taxon>
    </lineage>
</organism>
<sequence>MGNNSHAARFLSSYHWTKERDGFGGYSGITLAPDGAGFVMLSDRGHLIEGTIFRHGDRIIGVRSAEMTPLDFPDSLFAHPSIRDTEGLARDAEGRLYVSLESDNRVLRRDLDGTWSALPTHPDIQSLPNNRGLEALAIAPDGTVYALPEYSQDLQSPFPVFRFRSDKGWDQPMSISRDDGLLPVGADIGPDGRLYVLERGFTGFGFSSRVRRFDISPGDGVPGETLLTTEPRQHDNLEGLAVWAASDGSLRLTMVSDDNFLFLQKTEIVEYAVCK</sequence>
<dbReference type="Proteomes" id="UP000645462">
    <property type="component" value="Unassembled WGS sequence"/>
</dbReference>
<dbReference type="InterPro" id="IPR011042">
    <property type="entry name" value="6-blade_b-propeller_TolB-like"/>
</dbReference>
<dbReference type="SUPFAM" id="SSF101898">
    <property type="entry name" value="NHL repeat"/>
    <property type="match status" value="1"/>
</dbReference>
<dbReference type="Gene3D" id="2.120.10.30">
    <property type="entry name" value="TolB, C-terminal domain"/>
    <property type="match status" value="1"/>
</dbReference>
<reference evidence="3" key="1">
    <citation type="journal article" date="2019" name="Int. J. Syst. Evol. Microbiol.">
        <title>The Global Catalogue of Microorganisms (GCM) 10K type strain sequencing project: providing services to taxonomists for standard genome sequencing and annotation.</title>
        <authorList>
            <consortium name="The Broad Institute Genomics Platform"/>
            <consortium name="The Broad Institute Genome Sequencing Center for Infectious Disease"/>
            <person name="Wu L."/>
            <person name="Ma J."/>
        </authorList>
    </citation>
    <scope>NUCLEOTIDE SEQUENCE [LARGE SCALE GENOMIC DNA]</scope>
    <source>
        <strain evidence="3">CGMCC 1.12478</strain>
    </source>
</reference>
<evidence type="ECO:0000313" key="2">
    <source>
        <dbReference type="EMBL" id="GGB93166.1"/>
    </source>
</evidence>
<dbReference type="EMBL" id="BMFC01000001">
    <property type="protein sequence ID" value="GGB93166.1"/>
    <property type="molecule type" value="Genomic_DNA"/>
</dbReference>
<comment type="caution">
    <text evidence="2">The sequence shown here is derived from an EMBL/GenBank/DDBJ whole genome shotgun (WGS) entry which is preliminary data.</text>
</comment>
<evidence type="ECO:0000259" key="1">
    <source>
        <dbReference type="Pfam" id="PF13449"/>
    </source>
</evidence>
<name>A0ABQ1KDW6_9RHOB</name>
<protein>
    <recommendedName>
        <fullName evidence="1">Phytase-like domain-containing protein</fullName>
    </recommendedName>
</protein>
<dbReference type="Pfam" id="PF13449">
    <property type="entry name" value="Phytase-like"/>
    <property type="match status" value="1"/>
</dbReference>
<keyword evidence="3" id="KW-1185">Reference proteome</keyword>
<proteinExistence type="predicted"/>
<evidence type="ECO:0000313" key="3">
    <source>
        <dbReference type="Proteomes" id="UP000645462"/>
    </source>
</evidence>
<gene>
    <name evidence="2" type="ORF">GCM10011363_07230</name>
</gene>
<feature type="domain" description="Phytase-like" evidence="1">
    <location>
        <begin position="22"/>
        <end position="260"/>
    </location>
</feature>
<dbReference type="InterPro" id="IPR027372">
    <property type="entry name" value="Phytase-like_dom"/>
</dbReference>